<name>A0A0B6D5L6_9GAMM</name>
<evidence type="ECO:0000313" key="2">
    <source>
        <dbReference type="EMBL" id="AJI52928.1"/>
    </source>
</evidence>
<feature type="signal peptide" evidence="1">
    <location>
        <begin position="1"/>
        <end position="26"/>
    </location>
</feature>
<dbReference type="OrthoDB" id="5604559at2"/>
<dbReference type="EMBL" id="CP009440">
    <property type="protein sequence ID" value="AJI52928.1"/>
    <property type="molecule type" value="Genomic_DNA"/>
</dbReference>
<accession>A0A0B6D5L6</accession>
<dbReference type="Pfam" id="PF12092">
    <property type="entry name" value="DUF3568"/>
    <property type="match status" value="1"/>
</dbReference>
<organism evidence="2 3">
    <name type="scientific">Francisella philomiragia</name>
    <dbReference type="NCBI Taxonomy" id="28110"/>
    <lineage>
        <taxon>Bacteria</taxon>
        <taxon>Pseudomonadati</taxon>
        <taxon>Pseudomonadota</taxon>
        <taxon>Gammaproteobacteria</taxon>
        <taxon>Thiotrichales</taxon>
        <taxon>Francisellaceae</taxon>
        <taxon>Francisella</taxon>
    </lineage>
</organism>
<protein>
    <recommendedName>
        <fullName evidence="4">Lipoprotein</fullName>
    </recommendedName>
</protein>
<keyword evidence="1" id="KW-0732">Signal</keyword>
<evidence type="ECO:0000256" key="1">
    <source>
        <dbReference type="SAM" id="SignalP"/>
    </source>
</evidence>
<proteinExistence type="predicted"/>
<dbReference type="KEGG" id="fpz:LA55_371"/>
<feature type="chain" id="PRO_5002107834" description="Lipoprotein" evidence="1">
    <location>
        <begin position="27"/>
        <end position="141"/>
    </location>
</feature>
<evidence type="ECO:0008006" key="4">
    <source>
        <dbReference type="Google" id="ProtNLM"/>
    </source>
</evidence>
<dbReference type="InterPro" id="IPR021952">
    <property type="entry name" value="Flpp3-like"/>
</dbReference>
<gene>
    <name evidence="2" type="ORF">LA55_371</name>
</gene>
<dbReference type="RefSeq" id="WP_044525634.1">
    <property type="nucleotide sequence ID" value="NZ_CP009440.1"/>
</dbReference>
<evidence type="ECO:0000313" key="3">
    <source>
        <dbReference type="Proteomes" id="UP000031830"/>
    </source>
</evidence>
<reference evidence="2 3" key="1">
    <citation type="journal article" date="2015" name="Genome Announc.">
        <title>Genome sequencing of 18 francisella strains to aid in assay development and testing.</title>
        <authorList>
            <person name="Johnson S.L."/>
            <person name="Daligault H.E."/>
            <person name="Davenport K.W."/>
            <person name="Coyne S.R."/>
            <person name="Frey K.G."/>
            <person name="Koroleva G.I."/>
            <person name="Broomall S.M."/>
            <person name="Bishop-Lilly K.A."/>
            <person name="Bruce D.C."/>
            <person name="Chertkov O."/>
            <person name="Freitas T."/>
            <person name="Jaissle J."/>
            <person name="Ladner J.T."/>
            <person name="Rosenzweig C.N."/>
            <person name="Gibbons H.S."/>
            <person name="Palacios G.F."/>
            <person name="Redden C.L."/>
            <person name="Xu Y."/>
            <person name="Minogue T.D."/>
            <person name="Chain P.S."/>
        </authorList>
    </citation>
    <scope>NUCLEOTIDE SEQUENCE [LARGE SCALE GENOMIC DNA]</scope>
    <source>
        <strain evidence="2 3">GA01-2794</strain>
    </source>
</reference>
<dbReference type="Proteomes" id="UP000031830">
    <property type="component" value="Chromosome"/>
</dbReference>
<dbReference type="PROSITE" id="PS51257">
    <property type="entry name" value="PROKAR_LIPOPROTEIN"/>
    <property type="match status" value="1"/>
</dbReference>
<sequence length="141" mass="15130">MMKKKLITIATLLAASVAITSCTAEAVAVTGLVLASVAVGALAYKWMENPDAYNAYAKNRETVFSAATEVLKENSYTTKEQTVDEKKSEIKAVSPTGDSINIVVQSAKNNPNQSAIYIKDDSKTDATIILNQINQKLADSK</sequence>
<dbReference type="AlphaFoldDB" id="A0A0B6D5L6"/>